<feature type="signal peptide" evidence="1">
    <location>
        <begin position="1"/>
        <end position="21"/>
    </location>
</feature>
<organism evidence="2 3">
    <name type="scientific">Limnohabitans parvus II-B4</name>
    <dbReference type="NCBI Taxonomy" id="1293052"/>
    <lineage>
        <taxon>Bacteria</taxon>
        <taxon>Pseudomonadati</taxon>
        <taxon>Pseudomonadota</taxon>
        <taxon>Betaproteobacteria</taxon>
        <taxon>Burkholderiales</taxon>
        <taxon>Comamonadaceae</taxon>
        <taxon>Limnohabitans</taxon>
    </lineage>
</organism>
<sequence>MTKSFFLSCMMAVLMPSFAAAQTHARLNGGKFVSNEEITVERLNCNGTAVQFARGVRWAPANYSPIVSINDSATVQLHPSCYTDMVCGQFRGKPVVVIIDAPACGGNAVGEEYIVIDLASRRKQVLNEAQARQARLIR</sequence>
<evidence type="ECO:0000313" key="3">
    <source>
        <dbReference type="Proteomes" id="UP000250790"/>
    </source>
</evidence>
<dbReference type="RefSeq" id="WP_108313109.1">
    <property type="nucleotide sequence ID" value="NZ_NESN01000004.1"/>
</dbReference>
<name>A0A315E4C6_9BURK</name>
<comment type="caution">
    <text evidence="2">The sequence shown here is derived from an EMBL/GenBank/DDBJ whole genome shotgun (WGS) entry which is preliminary data.</text>
</comment>
<evidence type="ECO:0000313" key="2">
    <source>
        <dbReference type="EMBL" id="PUE52740.1"/>
    </source>
</evidence>
<accession>A0A315E4C6</accession>
<protein>
    <submittedName>
        <fullName evidence="2">Uncharacterized protein</fullName>
    </submittedName>
</protein>
<reference evidence="2 3" key="1">
    <citation type="submission" date="2017-04" db="EMBL/GenBank/DDBJ databases">
        <title>Unexpected and diverse lifestyles within the genus Limnohabitans.</title>
        <authorList>
            <person name="Kasalicky V."/>
            <person name="Mehrshad M."/>
            <person name="Andrei S.-A."/>
            <person name="Salcher M."/>
            <person name="Kratochvilova H."/>
            <person name="Simek K."/>
            <person name="Ghai R."/>
        </authorList>
    </citation>
    <scope>NUCLEOTIDE SEQUENCE [LARGE SCALE GENOMIC DNA]</scope>
    <source>
        <strain evidence="2 3">II-B4</strain>
    </source>
</reference>
<gene>
    <name evidence="2" type="ORF">B9Z37_11230</name>
</gene>
<proteinExistence type="predicted"/>
<keyword evidence="3" id="KW-1185">Reference proteome</keyword>
<keyword evidence="1" id="KW-0732">Signal</keyword>
<evidence type="ECO:0000256" key="1">
    <source>
        <dbReference type="SAM" id="SignalP"/>
    </source>
</evidence>
<dbReference type="EMBL" id="NESN01000004">
    <property type="protein sequence ID" value="PUE52740.1"/>
    <property type="molecule type" value="Genomic_DNA"/>
</dbReference>
<dbReference type="Proteomes" id="UP000250790">
    <property type="component" value="Unassembled WGS sequence"/>
</dbReference>
<feature type="chain" id="PRO_5016378056" evidence="1">
    <location>
        <begin position="22"/>
        <end position="138"/>
    </location>
</feature>
<dbReference type="AlphaFoldDB" id="A0A315E4C6"/>
<dbReference type="OrthoDB" id="9833696at2"/>